<evidence type="ECO:0000313" key="3">
    <source>
        <dbReference type="Proteomes" id="UP001501414"/>
    </source>
</evidence>
<dbReference type="Pfam" id="PF11716">
    <property type="entry name" value="MDMPI_N"/>
    <property type="match status" value="1"/>
</dbReference>
<accession>A0ABN1XXU2</accession>
<gene>
    <name evidence="2" type="primary">nagL</name>
    <name evidence="2" type="ORF">GCM10009613_33110</name>
</gene>
<dbReference type="EMBL" id="BAAAJK010000013">
    <property type="protein sequence ID" value="GAA1391164.1"/>
    <property type="molecule type" value="Genomic_DNA"/>
</dbReference>
<dbReference type="InterPro" id="IPR034660">
    <property type="entry name" value="DinB/YfiT-like"/>
</dbReference>
<dbReference type="RefSeq" id="WP_344023357.1">
    <property type="nucleotide sequence ID" value="NZ_BAAAJK010000013.1"/>
</dbReference>
<feature type="domain" description="Mycothiol-dependent maleylpyruvate isomerase metal-binding" evidence="1">
    <location>
        <begin position="16"/>
        <end position="147"/>
    </location>
</feature>
<dbReference type="Proteomes" id="UP001501414">
    <property type="component" value="Unassembled WGS sequence"/>
</dbReference>
<dbReference type="InterPro" id="IPR017517">
    <property type="entry name" value="Maleyloyr_isom"/>
</dbReference>
<dbReference type="GO" id="GO:0016853">
    <property type="term" value="F:isomerase activity"/>
    <property type="evidence" value="ECO:0007669"/>
    <property type="project" value="UniProtKB-KW"/>
</dbReference>
<dbReference type="Gene3D" id="1.20.120.450">
    <property type="entry name" value="dinb family like domain"/>
    <property type="match status" value="1"/>
</dbReference>
<protein>
    <submittedName>
        <fullName evidence="2">Mycothiol-dependent maleylpyruvate isomerase NagL</fullName>
    </submittedName>
</protein>
<evidence type="ECO:0000313" key="2">
    <source>
        <dbReference type="EMBL" id="GAA1391164.1"/>
    </source>
</evidence>
<sequence length="228" mass="24788">MTAATASAARTWADEGTRLLLGALDTLDDAALDRPCALPGWSRRHLLAHVASNAEALGRLLDWARTGVENPMYASPEQRAAEIESGALRADLPDRVRDTAERLSAAMDTMPADAWSEPVVTAQGRTVRAAETIWLRARETCIHAVDLDAGVRFADLPGDFLVALIEDVVAWRSTRSGPPAVLRTPRTLHELPGKGERHKVELPVPLAAAWLVGRAPHCPDLPELPRWL</sequence>
<proteinExistence type="predicted"/>
<keyword evidence="2" id="KW-0413">Isomerase</keyword>
<dbReference type="InterPro" id="IPR024344">
    <property type="entry name" value="MDMPI_metal-binding"/>
</dbReference>
<dbReference type="NCBIfam" id="TIGR03083">
    <property type="entry name" value="maleylpyruvate isomerase family mycothiol-dependent enzyme"/>
    <property type="match status" value="1"/>
</dbReference>
<comment type="caution">
    <text evidence="2">The sequence shown here is derived from an EMBL/GenBank/DDBJ whole genome shotgun (WGS) entry which is preliminary data.</text>
</comment>
<name>A0ABN1XXU2_9PSEU</name>
<keyword evidence="3" id="KW-1185">Reference proteome</keyword>
<organism evidence="2 3">
    <name type="scientific">Pseudonocardia kongjuensis</name>
    <dbReference type="NCBI Taxonomy" id="102227"/>
    <lineage>
        <taxon>Bacteria</taxon>
        <taxon>Bacillati</taxon>
        <taxon>Actinomycetota</taxon>
        <taxon>Actinomycetes</taxon>
        <taxon>Pseudonocardiales</taxon>
        <taxon>Pseudonocardiaceae</taxon>
        <taxon>Pseudonocardia</taxon>
    </lineage>
</organism>
<dbReference type="SUPFAM" id="SSF109854">
    <property type="entry name" value="DinB/YfiT-like putative metalloenzymes"/>
    <property type="match status" value="1"/>
</dbReference>
<evidence type="ECO:0000259" key="1">
    <source>
        <dbReference type="Pfam" id="PF11716"/>
    </source>
</evidence>
<reference evidence="2 3" key="1">
    <citation type="journal article" date="2019" name="Int. J. Syst. Evol. Microbiol.">
        <title>The Global Catalogue of Microorganisms (GCM) 10K type strain sequencing project: providing services to taxonomists for standard genome sequencing and annotation.</title>
        <authorList>
            <consortium name="The Broad Institute Genomics Platform"/>
            <consortium name="The Broad Institute Genome Sequencing Center for Infectious Disease"/>
            <person name="Wu L."/>
            <person name="Ma J."/>
        </authorList>
    </citation>
    <scope>NUCLEOTIDE SEQUENCE [LARGE SCALE GENOMIC DNA]</scope>
    <source>
        <strain evidence="2 3">JCM 11896</strain>
    </source>
</reference>